<sequence>MGTGVPVPRDSRERPMGRHRYDIGQPGRHHGNQADAVPVRDLLARAIRSGDALGLAWSEADLDAETGMVRPYVQSQFPTAVLPAVTAWPEGDDETGAGIGTG</sequence>
<organism evidence="2 3">
    <name type="scientific">Actinoalloteichus hoggarensis</name>
    <dbReference type="NCBI Taxonomy" id="1470176"/>
    <lineage>
        <taxon>Bacteria</taxon>
        <taxon>Bacillati</taxon>
        <taxon>Actinomycetota</taxon>
        <taxon>Actinomycetes</taxon>
        <taxon>Pseudonocardiales</taxon>
        <taxon>Pseudonocardiaceae</taxon>
        <taxon>Actinoalloteichus</taxon>
    </lineage>
</organism>
<evidence type="ECO:0000313" key="2">
    <source>
        <dbReference type="EMBL" id="ASO22953.1"/>
    </source>
</evidence>
<dbReference type="AlphaFoldDB" id="A0A221WBB4"/>
<feature type="region of interest" description="Disordered" evidence="1">
    <location>
        <begin position="1"/>
        <end position="34"/>
    </location>
</feature>
<name>A0A221WBB4_9PSEU</name>
<accession>A0A221WBB4</accession>
<dbReference type="Proteomes" id="UP000204221">
    <property type="component" value="Chromosome"/>
</dbReference>
<dbReference type="KEGG" id="ahg:AHOG_26770"/>
<evidence type="ECO:0000256" key="1">
    <source>
        <dbReference type="SAM" id="MobiDB-lite"/>
    </source>
</evidence>
<feature type="compositionally biased region" description="Basic and acidic residues" evidence="1">
    <location>
        <begin position="9"/>
        <end position="22"/>
    </location>
</feature>
<evidence type="ECO:0000313" key="3">
    <source>
        <dbReference type="Proteomes" id="UP000204221"/>
    </source>
</evidence>
<protein>
    <submittedName>
        <fullName evidence="2">Uncharacterized protein</fullName>
    </submittedName>
</protein>
<keyword evidence="3" id="KW-1185">Reference proteome</keyword>
<proteinExistence type="predicted"/>
<gene>
    <name evidence="2" type="ORF">AHOG_26770</name>
</gene>
<reference evidence="2 3" key="1">
    <citation type="submission" date="2017-07" db="EMBL/GenBank/DDBJ databases">
        <title>Complete genome sequence of Actinoalloteichus hoggarensis DSM 45943, type strain of Actinoalloteichus hoggarensis.</title>
        <authorList>
            <person name="Ruckert C."/>
            <person name="Nouioui I."/>
            <person name="Willmese J."/>
            <person name="van Wezel G."/>
            <person name="Klenk H.-P."/>
            <person name="Kalinowski J."/>
            <person name="Zotchev S.B."/>
        </authorList>
    </citation>
    <scope>NUCLEOTIDE SEQUENCE [LARGE SCALE GENOMIC DNA]</scope>
    <source>
        <strain evidence="2 3">DSM 45943</strain>
    </source>
</reference>
<dbReference type="EMBL" id="CP022521">
    <property type="protein sequence ID" value="ASO22953.1"/>
    <property type="molecule type" value="Genomic_DNA"/>
</dbReference>